<dbReference type="PANTHER" id="PTHR21250">
    <property type="entry name" value="PRE-RRNA-PROCESSING PROTEIN TSR2 HOMOLOG"/>
    <property type="match status" value="1"/>
</dbReference>
<feature type="region of interest" description="Disordered" evidence="3">
    <location>
        <begin position="127"/>
        <end position="187"/>
    </location>
</feature>
<feature type="compositionally biased region" description="Acidic residues" evidence="3">
    <location>
        <begin position="134"/>
        <end position="161"/>
    </location>
</feature>
<evidence type="ECO:0000313" key="5">
    <source>
        <dbReference type="Proteomes" id="UP000799421"/>
    </source>
</evidence>
<keyword evidence="2" id="KW-0698">rRNA processing</keyword>
<name>A0A6A7C8F7_9PEZI</name>
<evidence type="ECO:0000256" key="1">
    <source>
        <dbReference type="ARBA" id="ARBA00006524"/>
    </source>
</evidence>
<organism evidence="4 5">
    <name type="scientific">Piedraia hortae CBS 480.64</name>
    <dbReference type="NCBI Taxonomy" id="1314780"/>
    <lineage>
        <taxon>Eukaryota</taxon>
        <taxon>Fungi</taxon>
        <taxon>Dikarya</taxon>
        <taxon>Ascomycota</taxon>
        <taxon>Pezizomycotina</taxon>
        <taxon>Dothideomycetes</taxon>
        <taxon>Dothideomycetidae</taxon>
        <taxon>Capnodiales</taxon>
        <taxon>Piedraiaceae</taxon>
        <taxon>Piedraia</taxon>
    </lineage>
</organism>
<evidence type="ECO:0008006" key="6">
    <source>
        <dbReference type="Google" id="ProtNLM"/>
    </source>
</evidence>
<accession>A0A6A7C8F7</accession>
<evidence type="ECO:0000256" key="3">
    <source>
        <dbReference type="SAM" id="MobiDB-lite"/>
    </source>
</evidence>
<dbReference type="GO" id="GO:0006364">
    <property type="term" value="P:rRNA processing"/>
    <property type="evidence" value="ECO:0007669"/>
    <property type="project" value="UniProtKB-KW"/>
</dbReference>
<evidence type="ECO:0000256" key="2">
    <source>
        <dbReference type="ARBA" id="ARBA00022552"/>
    </source>
</evidence>
<gene>
    <name evidence="4" type="ORF">K470DRAFT_209804</name>
</gene>
<dbReference type="OrthoDB" id="263560at2759"/>
<proteinExistence type="inferred from homology"/>
<dbReference type="Pfam" id="PF10273">
    <property type="entry name" value="WGG"/>
    <property type="match status" value="1"/>
</dbReference>
<dbReference type="AlphaFoldDB" id="A0A6A7C8F7"/>
<comment type="similarity">
    <text evidence="1">Belongs to the TSR2 family.</text>
</comment>
<dbReference type="EMBL" id="MU005959">
    <property type="protein sequence ID" value="KAF2863784.1"/>
    <property type="molecule type" value="Genomic_DNA"/>
</dbReference>
<evidence type="ECO:0000313" key="4">
    <source>
        <dbReference type="EMBL" id="KAF2863784.1"/>
    </source>
</evidence>
<dbReference type="Proteomes" id="UP000799421">
    <property type="component" value="Unassembled WGS sequence"/>
</dbReference>
<keyword evidence="5" id="KW-1185">Reference proteome</keyword>
<sequence>MSLSPTLKPLLDSSIWYLLSLWPAVEIACSNGWGGPESYSKKDWFAAEIVEYITNGQDGSTPREKQEDLEVFLLNVMADEFETVLEDESEVDVAAGMLKIYDDLLNGDSGAARQIKARWEGRGRLVTDVRVEEPEGEDGEEGEDVEDYDGDSDDEMMDVDDNAQKKKKREKPKAEVDEDGFTKVVRR</sequence>
<protein>
    <recommendedName>
        <fullName evidence="6">Pre-rRNA-processing protein TSR2</fullName>
    </recommendedName>
</protein>
<reference evidence="4" key="1">
    <citation type="journal article" date="2020" name="Stud. Mycol.">
        <title>101 Dothideomycetes genomes: a test case for predicting lifestyles and emergence of pathogens.</title>
        <authorList>
            <person name="Haridas S."/>
            <person name="Albert R."/>
            <person name="Binder M."/>
            <person name="Bloem J."/>
            <person name="Labutti K."/>
            <person name="Salamov A."/>
            <person name="Andreopoulos B."/>
            <person name="Baker S."/>
            <person name="Barry K."/>
            <person name="Bills G."/>
            <person name="Bluhm B."/>
            <person name="Cannon C."/>
            <person name="Castanera R."/>
            <person name="Culley D."/>
            <person name="Daum C."/>
            <person name="Ezra D."/>
            <person name="Gonzalez J."/>
            <person name="Henrissat B."/>
            <person name="Kuo A."/>
            <person name="Liang C."/>
            <person name="Lipzen A."/>
            <person name="Lutzoni F."/>
            <person name="Magnuson J."/>
            <person name="Mondo S."/>
            <person name="Nolan M."/>
            <person name="Ohm R."/>
            <person name="Pangilinan J."/>
            <person name="Park H.-J."/>
            <person name="Ramirez L."/>
            <person name="Alfaro M."/>
            <person name="Sun H."/>
            <person name="Tritt A."/>
            <person name="Yoshinaga Y."/>
            <person name="Zwiers L.-H."/>
            <person name="Turgeon B."/>
            <person name="Goodwin S."/>
            <person name="Spatafora J."/>
            <person name="Crous P."/>
            <person name="Grigoriev I."/>
        </authorList>
    </citation>
    <scope>NUCLEOTIDE SEQUENCE</scope>
    <source>
        <strain evidence="4">CBS 480.64</strain>
    </source>
</reference>
<dbReference type="InterPro" id="IPR019398">
    <property type="entry name" value="Pre-rRNA_process_TSR2"/>
</dbReference>